<dbReference type="InterPro" id="IPR010499">
    <property type="entry name" value="AraC_E-bd"/>
</dbReference>
<organism evidence="3 4">
    <name type="scientific">Clostridium oryzae</name>
    <dbReference type="NCBI Taxonomy" id="1450648"/>
    <lineage>
        <taxon>Bacteria</taxon>
        <taxon>Bacillati</taxon>
        <taxon>Bacillota</taxon>
        <taxon>Clostridia</taxon>
        <taxon>Eubacteriales</taxon>
        <taxon>Clostridiaceae</taxon>
        <taxon>Clostridium</taxon>
    </lineage>
</organism>
<comment type="caution">
    <text evidence="3">The sequence shown here is derived from an EMBL/GenBank/DDBJ whole genome shotgun (WGS) entry which is preliminary data.</text>
</comment>
<dbReference type="PANTHER" id="PTHR30204:SF97">
    <property type="entry name" value="MERR FAMILY REGULATORY PROTEIN"/>
    <property type="match status" value="1"/>
</dbReference>
<dbReference type="GO" id="GO:0003700">
    <property type="term" value="F:DNA-binding transcription factor activity"/>
    <property type="evidence" value="ECO:0007669"/>
    <property type="project" value="InterPro"/>
</dbReference>
<sequence>MLRIGEFAALSSISIHMLRNYDKIGLLIPQHVDEMNGYRYYDKAQLLQVNRIIALKAMGFGLDEIKEILIMPQSEIDAFLQAKLQDKYMELEKTKNQIKQIQIVMNTDKKSEDYALSIVRKIIAPMWVASFRGNIHAYPEEGVLWGQLDKACKSSGIKINTESPAMAIYHGVDENNGMMDVEVQFPLDKEYKTNDKLAIFQLPEREVAAVVFKGCYSQIGGINAVIAEWLEKNYLEINGQSFSIYHSSPGNCSDDKAFITELCFPVKEKN</sequence>
<dbReference type="InterPro" id="IPR011256">
    <property type="entry name" value="Reg_factor_effector_dom_sf"/>
</dbReference>
<dbReference type="Gene3D" id="1.10.1660.10">
    <property type="match status" value="1"/>
</dbReference>
<keyword evidence="4" id="KW-1185">Reference proteome</keyword>
<evidence type="ECO:0000313" key="4">
    <source>
        <dbReference type="Proteomes" id="UP000190080"/>
    </source>
</evidence>
<dbReference type="Proteomes" id="UP000190080">
    <property type="component" value="Unassembled WGS sequence"/>
</dbReference>
<dbReference type="InterPro" id="IPR000551">
    <property type="entry name" value="MerR-type_HTH_dom"/>
</dbReference>
<accession>A0A1V4IWS5</accession>
<name>A0A1V4IWS5_9CLOT</name>
<evidence type="ECO:0000256" key="1">
    <source>
        <dbReference type="ARBA" id="ARBA00023125"/>
    </source>
</evidence>
<dbReference type="OrthoDB" id="9773308at2"/>
<dbReference type="AlphaFoldDB" id="A0A1V4IWS5"/>
<dbReference type="Pfam" id="PF13411">
    <property type="entry name" value="MerR_1"/>
    <property type="match status" value="1"/>
</dbReference>
<dbReference type="PROSITE" id="PS00552">
    <property type="entry name" value="HTH_MERR_1"/>
    <property type="match status" value="1"/>
</dbReference>
<feature type="domain" description="HTH merR-type" evidence="2">
    <location>
        <begin position="1"/>
        <end position="71"/>
    </location>
</feature>
<dbReference type="InterPro" id="IPR029442">
    <property type="entry name" value="GyrI-like"/>
</dbReference>
<dbReference type="CDD" id="cd01107">
    <property type="entry name" value="HTH_BmrR"/>
    <property type="match status" value="1"/>
</dbReference>
<gene>
    <name evidence="3" type="primary">bmrR_3</name>
    <name evidence="3" type="ORF">CLORY_08000</name>
</gene>
<protein>
    <submittedName>
        <fullName evidence="3">Multidrug-efflux transporter 1 regulator</fullName>
    </submittedName>
</protein>
<dbReference type="RefSeq" id="WP_079422235.1">
    <property type="nucleotide sequence ID" value="NZ_MZGV01000005.1"/>
</dbReference>
<dbReference type="GO" id="GO:0003677">
    <property type="term" value="F:DNA binding"/>
    <property type="evidence" value="ECO:0007669"/>
    <property type="project" value="UniProtKB-KW"/>
</dbReference>
<dbReference type="Pfam" id="PF06445">
    <property type="entry name" value="GyrI-like"/>
    <property type="match status" value="1"/>
</dbReference>
<dbReference type="InterPro" id="IPR009061">
    <property type="entry name" value="DNA-bd_dom_put_sf"/>
</dbReference>
<dbReference type="SUPFAM" id="SSF46955">
    <property type="entry name" value="Putative DNA-binding domain"/>
    <property type="match status" value="1"/>
</dbReference>
<proteinExistence type="predicted"/>
<dbReference type="STRING" id="1450648.CLORY_08000"/>
<dbReference type="SMART" id="SM00422">
    <property type="entry name" value="HTH_MERR"/>
    <property type="match status" value="1"/>
</dbReference>
<dbReference type="EMBL" id="MZGV01000005">
    <property type="protein sequence ID" value="OPJ64235.1"/>
    <property type="molecule type" value="Genomic_DNA"/>
</dbReference>
<dbReference type="SMART" id="SM00871">
    <property type="entry name" value="AraC_E_bind"/>
    <property type="match status" value="1"/>
</dbReference>
<dbReference type="InterPro" id="IPR047057">
    <property type="entry name" value="MerR_fam"/>
</dbReference>
<dbReference type="PANTHER" id="PTHR30204">
    <property type="entry name" value="REDOX-CYCLING DRUG-SENSING TRANSCRIPTIONAL ACTIVATOR SOXR"/>
    <property type="match status" value="1"/>
</dbReference>
<dbReference type="Gene3D" id="3.20.80.10">
    <property type="entry name" value="Regulatory factor, effector binding domain"/>
    <property type="match status" value="1"/>
</dbReference>
<dbReference type="SUPFAM" id="SSF55136">
    <property type="entry name" value="Probable bacterial effector-binding domain"/>
    <property type="match status" value="1"/>
</dbReference>
<dbReference type="PROSITE" id="PS50937">
    <property type="entry name" value="HTH_MERR_2"/>
    <property type="match status" value="1"/>
</dbReference>
<evidence type="ECO:0000313" key="3">
    <source>
        <dbReference type="EMBL" id="OPJ64235.1"/>
    </source>
</evidence>
<evidence type="ECO:0000259" key="2">
    <source>
        <dbReference type="PROSITE" id="PS50937"/>
    </source>
</evidence>
<reference evidence="3 4" key="1">
    <citation type="submission" date="2017-03" db="EMBL/GenBank/DDBJ databases">
        <title>Genome sequence of Clostridium oryzae DSM 28571.</title>
        <authorList>
            <person name="Poehlein A."/>
            <person name="Daniel R."/>
        </authorList>
    </citation>
    <scope>NUCLEOTIDE SEQUENCE [LARGE SCALE GENOMIC DNA]</scope>
    <source>
        <strain evidence="3 4">DSM 28571</strain>
    </source>
</reference>
<keyword evidence="1" id="KW-0238">DNA-binding</keyword>